<dbReference type="InterPro" id="IPR021279">
    <property type="entry name" value="DUF2721"/>
</dbReference>
<organism evidence="2 3">
    <name type="scientific">Hyphomonas oceanitis SCH89</name>
    <dbReference type="NCBI Taxonomy" id="1280953"/>
    <lineage>
        <taxon>Bacteria</taxon>
        <taxon>Pseudomonadati</taxon>
        <taxon>Pseudomonadota</taxon>
        <taxon>Alphaproteobacteria</taxon>
        <taxon>Hyphomonadales</taxon>
        <taxon>Hyphomonadaceae</taxon>
        <taxon>Hyphomonas</taxon>
    </lineage>
</organism>
<evidence type="ECO:0008006" key="4">
    <source>
        <dbReference type="Google" id="ProtNLM"/>
    </source>
</evidence>
<feature type="transmembrane region" description="Helical" evidence="1">
    <location>
        <begin position="12"/>
        <end position="34"/>
    </location>
</feature>
<dbReference type="AlphaFoldDB" id="A0A059G7H3"/>
<dbReference type="eggNOG" id="ENOG5032YAP">
    <property type="taxonomic scope" value="Bacteria"/>
</dbReference>
<proteinExistence type="predicted"/>
<dbReference type="RefSeq" id="WP_051624669.1">
    <property type="nucleotide sequence ID" value="NZ_ARYL01000011.1"/>
</dbReference>
<protein>
    <recommendedName>
        <fullName evidence="4">DUF2721 domain-containing protein</fullName>
    </recommendedName>
</protein>
<dbReference type="OrthoDB" id="5396182at2"/>
<keyword evidence="1" id="KW-1133">Transmembrane helix</keyword>
<keyword evidence="1" id="KW-0472">Membrane</keyword>
<gene>
    <name evidence="2" type="ORF">HOC_08799</name>
</gene>
<reference evidence="2 3" key="1">
    <citation type="journal article" date="2014" name="Antonie Van Leeuwenhoek">
        <title>Hyphomonas beringensis sp. nov. and Hyphomonas chukchiensis sp. nov., isolated from surface seawater of the Bering Sea and Chukchi Sea.</title>
        <authorList>
            <person name="Li C."/>
            <person name="Lai Q."/>
            <person name="Li G."/>
            <person name="Dong C."/>
            <person name="Wang J."/>
            <person name="Liao Y."/>
            <person name="Shao Z."/>
        </authorList>
    </citation>
    <scope>NUCLEOTIDE SEQUENCE [LARGE SCALE GENOMIC DNA]</scope>
    <source>
        <strain evidence="2 3">SCH89</strain>
    </source>
</reference>
<evidence type="ECO:0000256" key="1">
    <source>
        <dbReference type="SAM" id="Phobius"/>
    </source>
</evidence>
<keyword evidence="3" id="KW-1185">Reference proteome</keyword>
<dbReference type="EMBL" id="ARYL01000011">
    <property type="protein sequence ID" value="KDA02782.1"/>
    <property type="molecule type" value="Genomic_DNA"/>
</dbReference>
<sequence>MPISVPADISHIIQLAIAPVFLLAGIGALLNVMANRLGRVVDRWRKVEGFLADLGEEARKAHVLELAAIDQRMIRINRAVTLSTLSALLICLVIVILFTGQLIRTDVSNLVAVLFVASMGVLVAGLVYFLMEISIATRTLRVAPHLITTARASGSRKKRLPHILD</sequence>
<dbReference type="Pfam" id="PF11026">
    <property type="entry name" value="DUF2721"/>
    <property type="match status" value="1"/>
</dbReference>
<feature type="transmembrane region" description="Helical" evidence="1">
    <location>
        <begin position="110"/>
        <end position="131"/>
    </location>
</feature>
<dbReference type="PATRIC" id="fig|1280953.3.peg.1779"/>
<evidence type="ECO:0000313" key="2">
    <source>
        <dbReference type="EMBL" id="KDA02782.1"/>
    </source>
</evidence>
<comment type="caution">
    <text evidence="2">The sequence shown here is derived from an EMBL/GenBank/DDBJ whole genome shotgun (WGS) entry which is preliminary data.</text>
</comment>
<accession>A0A059G7H3</accession>
<dbReference type="Proteomes" id="UP000024942">
    <property type="component" value="Unassembled WGS sequence"/>
</dbReference>
<evidence type="ECO:0000313" key="3">
    <source>
        <dbReference type="Proteomes" id="UP000024942"/>
    </source>
</evidence>
<keyword evidence="1" id="KW-0812">Transmembrane</keyword>
<name>A0A059G7H3_9PROT</name>
<feature type="transmembrane region" description="Helical" evidence="1">
    <location>
        <begin position="79"/>
        <end position="98"/>
    </location>
</feature>
<dbReference type="STRING" id="1280953.HOC_08799"/>